<reference evidence="4" key="1">
    <citation type="submission" date="2019-02" db="EMBL/GenBank/DDBJ databases">
        <authorList>
            <consortium name="Genoscope - CEA"/>
            <person name="William W."/>
        </authorList>
    </citation>
    <scope>NUCLEOTIDE SEQUENCE [LARGE SCALE GENOMIC DNA]</scope>
    <source>
        <strain evidence="4">YSy11</strain>
    </source>
</reference>
<protein>
    <recommendedName>
        <fullName evidence="3">N-acetyltransferase domain-containing protein</fullName>
    </recommendedName>
</protein>
<dbReference type="GO" id="GO:0016747">
    <property type="term" value="F:acyltransferase activity, transferring groups other than amino-acyl groups"/>
    <property type="evidence" value="ECO:0007669"/>
    <property type="project" value="InterPro"/>
</dbReference>
<dbReference type="Gene3D" id="3.40.630.30">
    <property type="match status" value="1"/>
</dbReference>
<dbReference type="CDD" id="cd04301">
    <property type="entry name" value="NAT_SF"/>
    <property type="match status" value="1"/>
</dbReference>
<dbReference type="InterPro" id="IPR000182">
    <property type="entry name" value="GNAT_dom"/>
</dbReference>
<keyword evidence="1" id="KW-0808">Transferase</keyword>
<proteinExistence type="predicted"/>
<evidence type="ECO:0000313" key="4">
    <source>
        <dbReference type="EMBL" id="VEV99116.1"/>
    </source>
</evidence>
<dbReference type="InterPro" id="IPR016181">
    <property type="entry name" value="Acyl_CoA_acyltransferase"/>
</dbReference>
<dbReference type="Pfam" id="PF00583">
    <property type="entry name" value="Acetyltransf_1"/>
    <property type="match status" value="1"/>
</dbReference>
<evidence type="ECO:0000259" key="3">
    <source>
        <dbReference type="PROSITE" id="PS51186"/>
    </source>
</evidence>
<dbReference type="PROSITE" id="PS51186">
    <property type="entry name" value="GNAT"/>
    <property type="match status" value="1"/>
</dbReference>
<dbReference type="AlphaFoldDB" id="A0A653E8R4"/>
<dbReference type="RefSeq" id="WP_150549308.1">
    <property type="nucleotide sequence ID" value="NZ_LR215729.2"/>
</dbReference>
<dbReference type="EMBL" id="LR215729">
    <property type="protein sequence ID" value="VEV99116.1"/>
    <property type="molecule type" value="Genomic_DNA"/>
</dbReference>
<evidence type="ECO:0000256" key="1">
    <source>
        <dbReference type="ARBA" id="ARBA00022679"/>
    </source>
</evidence>
<gene>
    <name evidence="4" type="ORF">PMYSY11_4072</name>
</gene>
<dbReference type="InterPro" id="IPR050832">
    <property type="entry name" value="Bact_Acetyltransf"/>
</dbReference>
<feature type="domain" description="N-acetyltransferase" evidence="3">
    <location>
        <begin position="1"/>
        <end position="170"/>
    </location>
</feature>
<name>A0A653E8R4_9PSED</name>
<accession>A0A653E8R4</accession>
<evidence type="ECO:0000256" key="2">
    <source>
        <dbReference type="ARBA" id="ARBA00023315"/>
    </source>
</evidence>
<sequence>MKIHRLAPAEAGRYRALMLEAYRAHPQSFTTTATEREPLPLSWWQARVSDAEDATTQVYGIFDAQGELHGVVGLSRKKQLKTRHKVTLFGLYVVPPFRKQGFARQLVEHAMTEARLISHARLIQLSVSETNTAAVALYQHYGFEQYAREPFAIALEGEYLTKLHMWRMLD</sequence>
<keyword evidence="2" id="KW-0012">Acyltransferase</keyword>
<organism evidence="4">
    <name type="scientific">Pseudomonas marincola</name>
    <dbReference type="NCBI Taxonomy" id="437900"/>
    <lineage>
        <taxon>Bacteria</taxon>
        <taxon>Pseudomonadati</taxon>
        <taxon>Pseudomonadota</taxon>
        <taxon>Gammaproteobacteria</taxon>
        <taxon>Pseudomonadales</taxon>
        <taxon>Pseudomonadaceae</taxon>
        <taxon>Pseudomonas</taxon>
    </lineage>
</organism>
<dbReference type="PANTHER" id="PTHR43877">
    <property type="entry name" value="AMINOALKYLPHOSPHONATE N-ACETYLTRANSFERASE-RELATED-RELATED"/>
    <property type="match status" value="1"/>
</dbReference>
<dbReference type="SUPFAM" id="SSF55729">
    <property type="entry name" value="Acyl-CoA N-acyltransferases (Nat)"/>
    <property type="match status" value="1"/>
</dbReference>